<name>A0A154PGX8_DUFNO</name>
<feature type="domain" description="Amidase" evidence="2">
    <location>
        <begin position="62"/>
        <end position="501"/>
    </location>
</feature>
<dbReference type="PANTHER" id="PTHR43372">
    <property type="entry name" value="FATTY-ACID AMIDE HYDROLASE"/>
    <property type="match status" value="1"/>
</dbReference>
<dbReference type="InterPro" id="IPR036928">
    <property type="entry name" value="AS_sf"/>
</dbReference>
<dbReference type="Proteomes" id="UP000076502">
    <property type="component" value="Unassembled WGS sequence"/>
</dbReference>
<dbReference type="AlphaFoldDB" id="A0A154PGX8"/>
<dbReference type="EMBL" id="KQ434896">
    <property type="protein sequence ID" value="KZC10724.1"/>
    <property type="molecule type" value="Genomic_DNA"/>
</dbReference>
<evidence type="ECO:0000313" key="4">
    <source>
        <dbReference type="Proteomes" id="UP000076502"/>
    </source>
</evidence>
<dbReference type="SUPFAM" id="SSF75304">
    <property type="entry name" value="Amidase signature (AS) enzymes"/>
    <property type="match status" value="1"/>
</dbReference>
<keyword evidence="4" id="KW-1185">Reference proteome</keyword>
<evidence type="ECO:0000313" key="3">
    <source>
        <dbReference type="EMBL" id="KZC10724.1"/>
    </source>
</evidence>
<reference evidence="3 4" key="1">
    <citation type="submission" date="2015-07" db="EMBL/GenBank/DDBJ databases">
        <title>The genome of Dufourea novaeangliae.</title>
        <authorList>
            <person name="Pan H."/>
            <person name="Kapheim K."/>
        </authorList>
    </citation>
    <scope>NUCLEOTIDE SEQUENCE [LARGE SCALE GENOMIC DNA]</scope>
    <source>
        <strain evidence="3">0120121106</strain>
        <tissue evidence="3">Whole body</tissue>
    </source>
</reference>
<feature type="active site" description="Charge relay system" evidence="1">
    <location>
        <position position="198"/>
    </location>
</feature>
<dbReference type="Gene3D" id="3.90.1300.10">
    <property type="entry name" value="Amidase signature (AS) domain"/>
    <property type="match status" value="1"/>
</dbReference>
<dbReference type="OMA" id="GHSLFTK"/>
<dbReference type="PIRSF" id="PIRSF001221">
    <property type="entry name" value="Amidase_fungi"/>
    <property type="match status" value="1"/>
</dbReference>
<dbReference type="GO" id="GO:0016787">
    <property type="term" value="F:hydrolase activity"/>
    <property type="evidence" value="ECO:0007669"/>
    <property type="project" value="UniProtKB-KW"/>
</dbReference>
<feature type="active site" description="Acyl-ester intermediate" evidence="1">
    <location>
        <position position="222"/>
    </location>
</feature>
<dbReference type="Pfam" id="PF01425">
    <property type="entry name" value="Amidase"/>
    <property type="match status" value="1"/>
</dbReference>
<keyword evidence="3" id="KW-0378">Hydrolase</keyword>
<accession>A0A154PGX8</accession>
<dbReference type="OrthoDB" id="6428749at2759"/>
<dbReference type="InterPro" id="IPR023631">
    <property type="entry name" value="Amidase_dom"/>
</dbReference>
<gene>
    <name evidence="3" type="ORF">WN55_02212</name>
</gene>
<sequence length="519" mass="56845">MFLPTFAVSALHFLHFIIRPLIALIHIRRKPPLPPITNGVLKMSATTLAKKIRDGELSCLTVVQSYVDRIREVNPFLNAVIEDRFQAALEEAKICDSKLKAGEVNASMLEKEKPLYGVPITVKESLALKGMSSTAGNVNRKEAKASETPVVIQTLMDAGAIPLCVTNTSEFSTSIHTTNFLHGRTGNSYDTRKSPGGSSGGEGALIGAAASVLGMGSDMIGSIRIPSHFNGIFGHKPTSGILSIQGHFPNCDDPEFQNMLVLGPMARYAEDLHLAMKVLTSKYERPLRLDEPVDVKSLRVFYVDNFDSFCGIHSTTSDIRQKIKEGTRYLAENGARVEHLSQEWVSKMHVCLMGCCGHIKVPDSILEAQNPGGKRRPILEMIKALFGLSRCTIHLALVVFTSYLHGFIPLSKLDGVTKTKENLRRKFNTLLGSDAVFIYPTFPQPTSYPEIIFLQTDSSVYVALANMLHLPSTHVPMGLNRDGLPIGLQVTAASHQDRLCLAVARELEKAFGGWTPPPS</sequence>
<protein>
    <submittedName>
        <fullName evidence="3">Fatty-acid amide hydrolase 2</fullName>
    </submittedName>
</protein>
<dbReference type="InterPro" id="IPR052739">
    <property type="entry name" value="FAAH2"/>
</dbReference>
<proteinExistence type="predicted"/>
<feature type="active site" description="Charge relay system" evidence="1">
    <location>
        <position position="123"/>
    </location>
</feature>
<dbReference type="GO" id="GO:0012505">
    <property type="term" value="C:endomembrane system"/>
    <property type="evidence" value="ECO:0007669"/>
    <property type="project" value="TreeGrafter"/>
</dbReference>
<evidence type="ECO:0000259" key="2">
    <source>
        <dbReference type="Pfam" id="PF01425"/>
    </source>
</evidence>
<dbReference type="PANTHER" id="PTHR43372:SF3">
    <property type="entry name" value="AT07710P-RELATED"/>
    <property type="match status" value="1"/>
</dbReference>
<evidence type="ECO:0000256" key="1">
    <source>
        <dbReference type="PIRSR" id="PIRSR001221-1"/>
    </source>
</evidence>
<dbReference type="STRING" id="178035.A0A154PGX8"/>
<organism evidence="3 4">
    <name type="scientific">Dufourea novaeangliae</name>
    <name type="common">Sweat bee</name>
    <dbReference type="NCBI Taxonomy" id="178035"/>
    <lineage>
        <taxon>Eukaryota</taxon>
        <taxon>Metazoa</taxon>
        <taxon>Ecdysozoa</taxon>
        <taxon>Arthropoda</taxon>
        <taxon>Hexapoda</taxon>
        <taxon>Insecta</taxon>
        <taxon>Pterygota</taxon>
        <taxon>Neoptera</taxon>
        <taxon>Endopterygota</taxon>
        <taxon>Hymenoptera</taxon>
        <taxon>Apocrita</taxon>
        <taxon>Aculeata</taxon>
        <taxon>Apoidea</taxon>
        <taxon>Anthophila</taxon>
        <taxon>Halictidae</taxon>
        <taxon>Rophitinae</taxon>
        <taxon>Dufourea</taxon>
    </lineage>
</organism>